<protein>
    <submittedName>
        <fullName evidence="2">Condensation domain-containing protein</fullName>
    </submittedName>
</protein>
<reference evidence="2 3" key="1">
    <citation type="submission" date="2023-07" db="EMBL/GenBank/DDBJ databases">
        <title>Micromonospora profundi TRM 95458 converts glycerol to a new osmotic compound.</title>
        <authorList>
            <person name="Lu D."/>
        </authorList>
    </citation>
    <scope>NUCLEOTIDE SEQUENCE [LARGE SCALE GENOMIC DNA]</scope>
    <source>
        <strain evidence="2 3">TRM95458</strain>
    </source>
</reference>
<dbReference type="RefSeq" id="WP_306270813.1">
    <property type="nucleotide sequence ID" value="NZ_CP130472.1"/>
</dbReference>
<dbReference type="InterPro" id="IPR023213">
    <property type="entry name" value="CAT-like_dom_sf"/>
</dbReference>
<evidence type="ECO:0000259" key="1">
    <source>
        <dbReference type="Pfam" id="PF00668"/>
    </source>
</evidence>
<proteinExistence type="predicted"/>
<dbReference type="KEGG" id="mprn:Q3V37_18380"/>
<dbReference type="SUPFAM" id="SSF52777">
    <property type="entry name" value="CoA-dependent acyltransferases"/>
    <property type="match status" value="2"/>
</dbReference>
<sequence>MVYAENRFPFSIEQEFLRGQHQEDGSTAGFGPRPISSGGWRFTGPVDADLLRGALDDVIARHEPLRTMVIRGADGWEQEVREPCPARLQVHDLGDDPDGRGVRAERFLDEAESGHFDADELPLLWAYLGRFDDEDAVLVLVAYLPLIDVWSLGIVMDDLAACYAARLAGGKPDLPDPPRYRDYVRRAERDAAAGGADSSFEYWRERLAGARPVVIAADRPANPDHPGVTRVDRFQIDARLGSAALRLGRATGSSPFMVIFAAQLIHLQRMTGVSDGVVWTLTPGPGRRHEWAEATVGYFVNMSPLRTDISGCVTYRDVLAQVRATCLEAFPHEVPFVGLAQRAPEAIAGLEQGGMVVPGFAVFQNPAASKTRSAGAVEYAPVRRRLSQAQGPGIPDDAILWTIDIDPDGEIFCAVSSSTDRFEQATVDRMLAEFRDLFGRVLADPDAPLAGARVQEGVHS</sequence>
<organism evidence="2 3">
    <name type="scientific">Micromonospora profundi</name>
    <dbReference type="NCBI Taxonomy" id="1420889"/>
    <lineage>
        <taxon>Bacteria</taxon>
        <taxon>Bacillati</taxon>
        <taxon>Actinomycetota</taxon>
        <taxon>Actinomycetes</taxon>
        <taxon>Micromonosporales</taxon>
        <taxon>Micromonosporaceae</taxon>
        <taxon>Micromonospora</taxon>
    </lineage>
</organism>
<keyword evidence="3" id="KW-1185">Reference proteome</keyword>
<dbReference type="Pfam" id="PF00668">
    <property type="entry name" value="Condensation"/>
    <property type="match status" value="1"/>
</dbReference>
<accession>A0AAJ6HT13</accession>
<dbReference type="Proteomes" id="UP001235874">
    <property type="component" value="Chromosome"/>
</dbReference>
<dbReference type="GO" id="GO:0008610">
    <property type="term" value="P:lipid biosynthetic process"/>
    <property type="evidence" value="ECO:0007669"/>
    <property type="project" value="UniProtKB-ARBA"/>
</dbReference>
<dbReference type="AlphaFoldDB" id="A0AAJ6HT13"/>
<dbReference type="Gene3D" id="3.30.559.10">
    <property type="entry name" value="Chloramphenicol acetyltransferase-like domain"/>
    <property type="match status" value="1"/>
</dbReference>
<evidence type="ECO:0000313" key="2">
    <source>
        <dbReference type="EMBL" id="WLS43374.1"/>
    </source>
</evidence>
<dbReference type="InterPro" id="IPR001242">
    <property type="entry name" value="Condensation_dom"/>
</dbReference>
<evidence type="ECO:0000313" key="3">
    <source>
        <dbReference type="Proteomes" id="UP001235874"/>
    </source>
</evidence>
<dbReference type="GO" id="GO:0005737">
    <property type="term" value="C:cytoplasm"/>
    <property type="evidence" value="ECO:0007669"/>
    <property type="project" value="TreeGrafter"/>
</dbReference>
<dbReference type="GO" id="GO:0003824">
    <property type="term" value="F:catalytic activity"/>
    <property type="evidence" value="ECO:0007669"/>
    <property type="project" value="InterPro"/>
</dbReference>
<dbReference type="Gene3D" id="3.30.559.30">
    <property type="entry name" value="Nonribosomal peptide synthetase, condensation domain"/>
    <property type="match status" value="1"/>
</dbReference>
<dbReference type="GO" id="GO:0044550">
    <property type="term" value="P:secondary metabolite biosynthetic process"/>
    <property type="evidence" value="ECO:0007669"/>
    <property type="project" value="TreeGrafter"/>
</dbReference>
<dbReference type="GO" id="GO:0031177">
    <property type="term" value="F:phosphopantetheine binding"/>
    <property type="evidence" value="ECO:0007669"/>
    <property type="project" value="TreeGrafter"/>
</dbReference>
<dbReference type="PANTHER" id="PTHR45527">
    <property type="entry name" value="NONRIBOSOMAL PEPTIDE SYNTHETASE"/>
    <property type="match status" value="1"/>
</dbReference>
<gene>
    <name evidence="2" type="ORF">Q3V37_18380</name>
</gene>
<name>A0AAJ6HT13_9ACTN</name>
<feature type="domain" description="Condensation" evidence="1">
    <location>
        <begin position="41"/>
        <end position="450"/>
    </location>
</feature>
<dbReference type="GO" id="GO:0043041">
    <property type="term" value="P:amino acid activation for nonribosomal peptide biosynthetic process"/>
    <property type="evidence" value="ECO:0007669"/>
    <property type="project" value="TreeGrafter"/>
</dbReference>
<dbReference type="PANTHER" id="PTHR45527:SF1">
    <property type="entry name" value="FATTY ACID SYNTHASE"/>
    <property type="match status" value="1"/>
</dbReference>
<dbReference type="EMBL" id="CP130472">
    <property type="protein sequence ID" value="WLS43374.1"/>
    <property type="molecule type" value="Genomic_DNA"/>
</dbReference>